<evidence type="ECO:0000313" key="2">
    <source>
        <dbReference type="EMBL" id="KAE9394781.1"/>
    </source>
</evidence>
<evidence type="ECO:0000256" key="1">
    <source>
        <dbReference type="SAM" id="MobiDB-lite"/>
    </source>
</evidence>
<dbReference type="EMBL" id="ML769543">
    <property type="protein sequence ID" value="KAE9394781.1"/>
    <property type="molecule type" value="Genomic_DNA"/>
</dbReference>
<accession>A0A6A4H9Q1</accession>
<sequence>MNFFASSKSKTSKKHASKKGLALGVNVLAASVVQNSTPTPSPAPSSFNFFTRSCTKDHDTSSTPAAKPKSTKTRPRSSTTAVSKERVAVNATFINNDDLNLKVTVDSEALPPALTTLRAKPSYYEDLHTLSGYGELPFPSPVVSVPISPLAQPPTLPASGVTRLFEVAKPPAMAEEKKVYGGD</sequence>
<reference evidence="2" key="1">
    <citation type="journal article" date="2019" name="Environ. Microbiol.">
        <title>Fungal ecological strategies reflected in gene transcription - a case study of two litter decomposers.</title>
        <authorList>
            <person name="Barbi F."/>
            <person name="Kohler A."/>
            <person name="Barry K."/>
            <person name="Baskaran P."/>
            <person name="Daum C."/>
            <person name="Fauchery L."/>
            <person name="Ihrmark K."/>
            <person name="Kuo A."/>
            <person name="LaButti K."/>
            <person name="Lipzen A."/>
            <person name="Morin E."/>
            <person name="Grigoriev I.V."/>
            <person name="Henrissat B."/>
            <person name="Lindahl B."/>
            <person name="Martin F."/>
        </authorList>
    </citation>
    <scope>NUCLEOTIDE SEQUENCE</scope>
    <source>
        <strain evidence="2">JB14</strain>
    </source>
</reference>
<proteinExistence type="predicted"/>
<gene>
    <name evidence="2" type="ORF">BT96DRAFT_179167</name>
</gene>
<name>A0A6A4H9Q1_9AGAR</name>
<dbReference type="OrthoDB" id="3007167at2759"/>
<protein>
    <submittedName>
        <fullName evidence="2">Uncharacterized protein</fullName>
    </submittedName>
</protein>
<evidence type="ECO:0000313" key="3">
    <source>
        <dbReference type="Proteomes" id="UP000799118"/>
    </source>
</evidence>
<feature type="region of interest" description="Disordered" evidence="1">
    <location>
        <begin position="34"/>
        <end position="83"/>
    </location>
</feature>
<keyword evidence="3" id="KW-1185">Reference proteome</keyword>
<dbReference type="AlphaFoldDB" id="A0A6A4H9Q1"/>
<organism evidence="2 3">
    <name type="scientific">Gymnopus androsaceus JB14</name>
    <dbReference type="NCBI Taxonomy" id="1447944"/>
    <lineage>
        <taxon>Eukaryota</taxon>
        <taxon>Fungi</taxon>
        <taxon>Dikarya</taxon>
        <taxon>Basidiomycota</taxon>
        <taxon>Agaricomycotina</taxon>
        <taxon>Agaricomycetes</taxon>
        <taxon>Agaricomycetidae</taxon>
        <taxon>Agaricales</taxon>
        <taxon>Marasmiineae</taxon>
        <taxon>Omphalotaceae</taxon>
        <taxon>Gymnopus</taxon>
    </lineage>
</organism>
<dbReference type="Proteomes" id="UP000799118">
    <property type="component" value="Unassembled WGS sequence"/>
</dbReference>